<feature type="domain" description="ABC transporter" evidence="11">
    <location>
        <begin position="2"/>
        <end position="240"/>
    </location>
</feature>
<dbReference type="GO" id="GO:0005524">
    <property type="term" value="F:ATP binding"/>
    <property type="evidence" value="ECO:0007669"/>
    <property type="project" value="UniProtKB-KW"/>
</dbReference>
<name>A0A7W8M450_9FIRM</name>
<evidence type="ECO:0000256" key="1">
    <source>
        <dbReference type="ARBA" id="ARBA00004429"/>
    </source>
</evidence>
<evidence type="ECO:0000256" key="9">
    <source>
        <dbReference type="ARBA" id="ARBA00038388"/>
    </source>
</evidence>
<dbReference type="AlphaFoldDB" id="A0A7W8M450"/>
<dbReference type="GO" id="GO:0022857">
    <property type="term" value="F:transmembrane transporter activity"/>
    <property type="evidence" value="ECO:0007669"/>
    <property type="project" value="UniProtKB-ARBA"/>
</dbReference>
<keyword evidence="2" id="KW-0813">Transport</keyword>
<dbReference type="InterPro" id="IPR003439">
    <property type="entry name" value="ABC_transporter-like_ATP-bd"/>
</dbReference>
<feature type="transmembrane region" description="Helical" evidence="10">
    <location>
        <begin position="1049"/>
        <end position="1078"/>
    </location>
</feature>
<evidence type="ECO:0000256" key="4">
    <source>
        <dbReference type="ARBA" id="ARBA00022692"/>
    </source>
</evidence>
<dbReference type="InterPro" id="IPR003593">
    <property type="entry name" value="AAA+_ATPase"/>
</dbReference>
<reference evidence="12 13" key="1">
    <citation type="submission" date="2020-08" db="EMBL/GenBank/DDBJ databases">
        <title>Genomic Encyclopedia of Type Strains, Phase IV (KMG-IV): sequencing the most valuable type-strain genomes for metagenomic binning, comparative biology and taxonomic classification.</title>
        <authorList>
            <person name="Goeker M."/>
        </authorList>
    </citation>
    <scope>NUCLEOTIDE SEQUENCE [LARGE SCALE GENOMIC DNA]</scope>
    <source>
        <strain evidence="12 13">DSM 106146</strain>
    </source>
</reference>
<evidence type="ECO:0000259" key="11">
    <source>
        <dbReference type="PROSITE" id="PS50893"/>
    </source>
</evidence>
<comment type="caution">
    <text evidence="12">The sequence shown here is derived from an EMBL/GenBank/DDBJ whole genome shotgun (WGS) entry which is preliminary data.</text>
</comment>
<keyword evidence="5" id="KW-0547">Nucleotide-binding</keyword>
<dbReference type="InterPro" id="IPR017871">
    <property type="entry name" value="ABC_transporter-like_CS"/>
</dbReference>
<comment type="similarity">
    <text evidence="9">Belongs to the ABC transporter superfamily. Macrolide exporter (TC 3.A.1.122) family.</text>
</comment>
<dbReference type="PROSITE" id="PS50893">
    <property type="entry name" value="ABC_TRANSPORTER_2"/>
    <property type="match status" value="1"/>
</dbReference>
<dbReference type="CDD" id="cd03255">
    <property type="entry name" value="ABC_MJ0796_LolCDE_FtsE"/>
    <property type="match status" value="1"/>
</dbReference>
<keyword evidence="6" id="KW-0067">ATP-binding</keyword>
<dbReference type="Gene3D" id="3.40.50.300">
    <property type="entry name" value="P-loop containing nucleotide triphosphate hydrolases"/>
    <property type="match status" value="1"/>
</dbReference>
<evidence type="ECO:0000313" key="12">
    <source>
        <dbReference type="EMBL" id="MBB5263768.1"/>
    </source>
</evidence>
<evidence type="ECO:0000256" key="2">
    <source>
        <dbReference type="ARBA" id="ARBA00022448"/>
    </source>
</evidence>
<dbReference type="RefSeq" id="WP_183771847.1">
    <property type="nucleotide sequence ID" value="NZ_CAWVEG010000064.1"/>
</dbReference>
<dbReference type="Pfam" id="PF00005">
    <property type="entry name" value="ABC_tran"/>
    <property type="match status" value="1"/>
</dbReference>
<keyword evidence="8 10" id="KW-0472">Membrane</keyword>
<dbReference type="SUPFAM" id="SSF52540">
    <property type="entry name" value="P-loop containing nucleoside triphosphate hydrolases"/>
    <property type="match status" value="1"/>
</dbReference>
<proteinExistence type="inferred from homology"/>
<dbReference type="InterPro" id="IPR003838">
    <property type="entry name" value="ABC3_permease_C"/>
</dbReference>
<evidence type="ECO:0000256" key="7">
    <source>
        <dbReference type="ARBA" id="ARBA00022989"/>
    </source>
</evidence>
<keyword evidence="4 10" id="KW-0812">Transmembrane</keyword>
<keyword evidence="13" id="KW-1185">Reference proteome</keyword>
<dbReference type="PANTHER" id="PTHR42798:SF6">
    <property type="entry name" value="CELL DIVISION ATP-BINDING PROTEIN FTSE"/>
    <property type="match status" value="1"/>
</dbReference>
<protein>
    <submittedName>
        <fullName evidence="12">ABC-type lipoprotein export system ATPase subunit/ABC-type antimicrobial peptide transport system permease subunit</fullName>
    </submittedName>
</protein>
<dbReference type="InterPro" id="IPR017911">
    <property type="entry name" value="MacB-like_ATP-bd"/>
</dbReference>
<evidence type="ECO:0000256" key="3">
    <source>
        <dbReference type="ARBA" id="ARBA00022475"/>
    </source>
</evidence>
<dbReference type="EMBL" id="JACHFW010000002">
    <property type="protein sequence ID" value="MBB5263768.1"/>
    <property type="molecule type" value="Genomic_DNA"/>
</dbReference>
<dbReference type="InterPro" id="IPR027417">
    <property type="entry name" value="P-loop_NTPase"/>
</dbReference>
<gene>
    <name evidence="12" type="ORF">HNP82_000866</name>
</gene>
<dbReference type="PANTHER" id="PTHR42798">
    <property type="entry name" value="LIPOPROTEIN-RELEASING SYSTEM ATP-BINDING PROTEIN LOLD"/>
    <property type="match status" value="1"/>
</dbReference>
<dbReference type="SMART" id="SM00382">
    <property type="entry name" value="AAA"/>
    <property type="match status" value="1"/>
</dbReference>
<evidence type="ECO:0000313" key="13">
    <source>
        <dbReference type="Proteomes" id="UP000543642"/>
    </source>
</evidence>
<keyword evidence="7 10" id="KW-1133">Transmembrane helix</keyword>
<accession>A0A7W8M450</accession>
<keyword evidence="3" id="KW-1003">Cell membrane</keyword>
<organism evidence="12 13">
    <name type="scientific">Catenibacillus scindens</name>
    <dbReference type="NCBI Taxonomy" id="673271"/>
    <lineage>
        <taxon>Bacteria</taxon>
        <taxon>Bacillati</taxon>
        <taxon>Bacillota</taxon>
        <taxon>Clostridia</taxon>
        <taxon>Lachnospirales</taxon>
        <taxon>Lachnospiraceae</taxon>
        <taxon>Catenibacillus</taxon>
    </lineage>
</organism>
<dbReference type="PROSITE" id="PS00211">
    <property type="entry name" value="ABC_TRANSPORTER_1"/>
    <property type="match status" value="1"/>
</dbReference>
<dbReference type="GO" id="GO:0016887">
    <property type="term" value="F:ATP hydrolysis activity"/>
    <property type="evidence" value="ECO:0007669"/>
    <property type="project" value="InterPro"/>
</dbReference>
<sequence length="1184" mass="129628">MLQIKNICKQYKTGNLIQKALDGVSLNLRDNEFVAILGPSGSGKTTLLNIIGGLDRYDSGDLIINGISTKKYKDRDWDSYRNHTIGFVFQSYNLIPHQTVLANVELALTISGISKAQRRQRAKAALEQVGLGEQAHKKPNQMSGGQMQRVAIARALVNDPEILLADEPTGALDSDTSVQVMELLKEVAKDRLVVMVTHNPELANAYATRIVNLKDGIIRSDSDPYIVDESHLTPPVHKNMGKSAMSFLTALSLSFNNLRTKKARTLLTSFAGSIGIIGIALILSISNGVNTYIQSVEEDTLSEYPLEIQSTGMDLSSMMSGIASSSDHEDGTVGVTQMLTSLFSQVDSNDLSSLKSYFDSGESGIEQYVNAIEYSYNVSPQIYRVDEDSVRQVHPDSSFTSMGLGSGTSSSSMMSSMMSTNVFYEMPADAQLYEDQYDIKAGRWPQNYNECVLVLTSTGSISDFLPYVLGFRDFSELDTMVDAFVNEENVETPQDDQSYSYDDFIGVTFKLVNAADYYEYDDRYNVWTDKRDDTEYMKQLVDDGEDLTIVGVVQPQSGSTAAMLNTGICYPASLTQHVMEEAAASEIVQAQLEEPSVNVFTGNTFGEDNSENEFSLDSLFSINEEAVQDAFQFDESALDIDMSQYFNMNGSSLDLSQMMDFGSLSLDMPQLSGINISDVMSQLNVTVSTEYIDDLVQNVLDGYAQYAQENPQADYSKLNEYFMAYLQTDSAQSLLSDCIREIINSSGMSVPADQLNTLITQVAAGFQSYLEANGLTEVTDPAQVQQYLTAYLQTPEVQQQISDGAASMILSAGEINVTPEQLKKLTDGLVSGYQQYAEDNALPDPTQMDEYFNAYLQTPQAQQTITDGIGQIMNIDSLESQLSNILGSYMEQVMGSYSSALSQALQTQISSLMQQTVAQISQSMTSGMEAAMSQISANMENAFHFDTDAFANAIEINMTEDELTELLTSMMSAQDTSYDSNLRALNYADPDDPSGINIYPLDFESKGHILDILDSYNEQMSAQGMDEKVISYTDMVGTLMSSVTDIVDVISYVLVAFVAISLIVSSIMIGVITYISVLERKKEIGILRAIGASKRNISQVFNAETFIVGLCAGLMGIGLTLVLLIPANYLIHSFAGEEINIYASLPPVAGIVLISLSILLTLIGGLIPSKKAAKNDPVAALRTE</sequence>
<dbReference type="Pfam" id="PF02687">
    <property type="entry name" value="FtsX"/>
    <property type="match status" value="1"/>
</dbReference>
<dbReference type="GO" id="GO:0098796">
    <property type="term" value="C:membrane protein complex"/>
    <property type="evidence" value="ECO:0007669"/>
    <property type="project" value="UniProtKB-ARBA"/>
</dbReference>
<dbReference type="FunFam" id="3.40.50.300:FF:000032">
    <property type="entry name" value="Export ABC transporter ATP-binding protein"/>
    <property type="match status" value="1"/>
</dbReference>
<feature type="transmembrane region" description="Helical" evidence="10">
    <location>
        <begin position="266"/>
        <end position="285"/>
    </location>
</feature>
<keyword evidence="12" id="KW-0449">Lipoprotein</keyword>
<feature type="transmembrane region" description="Helical" evidence="10">
    <location>
        <begin position="1145"/>
        <end position="1167"/>
    </location>
</feature>
<dbReference type="GO" id="GO:0005886">
    <property type="term" value="C:plasma membrane"/>
    <property type="evidence" value="ECO:0007669"/>
    <property type="project" value="UniProtKB-SubCell"/>
</dbReference>
<evidence type="ECO:0000256" key="5">
    <source>
        <dbReference type="ARBA" id="ARBA00022741"/>
    </source>
</evidence>
<evidence type="ECO:0000256" key="6">
    <source>
        <dbReference type="ARBA" id="ARBA00022840"/>
    </source>
</evidence>
<evidence type="ECO:0000256" key="8">
    <source>
        <dbReference type="ARBA" id="ARBA00023136"/>
    </source>
</evidence>
<dbReference type="Proteomes" id="UP000543642">
    <property type="component" value="Unassembled WGS sequence"/>
</dbReference>
<evidence type="ECO:0000256" key="10">
    <source>
        <dbReference type="SAM" id="Phobius"/>
    </source>
</evidence>
<feature type="transmembrane region" description="Helical" evidence="10">
    <location>
        <begin position="1099"/>
        <end position="1125"/>
    </location>
</feature>
<comment type="subcellular location">
    <subcellularLocation>
        <location evidence="1">Cell inner membrane</location>
        <topology evidence="1">Multi-pass membrane protein</topology>
    </subcellularLocation>
</comment>